<evidence type="ECO:0000313" key="1">
    <source>
        <dbReference type="EMBL" id="OGE65725.1"/>
    </source>
</evidence>
<evidence type="ECO:0000313" key="2">
    <source>
        <dbReference type="Proteomes" id="UP000178017"/>
    </source>
</evidence>
<accession>A0A1F5MK40</accession>
<name>A0A1F5MK40_9BACT</name>
<proteinExistence type="predicted"/>
<dbReference type="EMBL" id="MFDO01000009">
    <property type="protein sequence ID" value="OGE65725.1"/>
    <property type="molecule type" value="Genomic_DNA"/>
</dbReference>
<gene>
    <name evidence="1" type="ORF">A3B49_02620</name>
</gene>
<organism evidence="1 2">
    <name type="scientific">Candidatus Daviesbacteria bacterium RIFCSPLOWO2_01_FULL_40_24</name>
    <dbReference type="NCBI Taxonomy" id="1797787"/>
    <lineage>
        <taxon>Bacteria</taxon>
        <taxon>Candidatus Daviesiibacteriota</taxon>
    </lineage>
</organism>
<protein>
    <submittedName>
        <fullName evidence="1">Uncharacterized protein</fullName>
    </submittedName>
</protein>
<reference evidence="1 2" key="1">
    <citation type="journal article" date="2016" name="Nat. Commun.">
        <title>Thousands of microbial genomes shed light on interconnected biogeochemical processes in an aquifer system.</title>
        <authorList>
            <person name="Anantharaman K."/>
            <person name="Brown C.T."/>
            <person name="Hug L.A."/>
            <person name="Sharon I."/>
            <person name="Castelle C.J."/>
            <person name="Probst A.J."/>
            <person name="Thomas B.C."/>
            <person name="Singh A."/>
            <person name="Wilkins M.J."/>
            <person name="Karaoz U."/>
            <person name="Brodie E.L."/>
            <person name="Williams K.H."/>
            <person name="Hubbard S.S."/>
            <person name="Banfield J.F."/>
        </authorList>
    </citation>
    <scope>NUCLEOTIDE SEQUENCE [LARGE SCALE GENOMIC DNA]</scope>
</reference>
<sequence length="381" mass="40945">MNTQKGSIAPLLVVILLIIGIVVGTKLINIPQIFKSRASAPATLPTPIFEDDFSTNTGWEYLGTGGSGSYGSPNWSVDVAGINSIGEYLASEGVIRILVTQPRGYRYLQRRINMTGEFTAIFDFTLRNSISGAYHYTGMRFGGPGSSNVYAIWISNLGTIVINGGTTEHIVNDLPTGEILNDNKNYRVRVDRRLSELKVWLSADNGASYKLIAKTSVDPIQALGADGAMYMGFVYQAYQVGQNYPEARFDNFKVWRLGQVPEPVVGATPTPTPVPSGSPLPSLAFLNPTPISGTTISNTDTITVTATVNNGDRFDIWVDWKCFVTTSLSGQTYGFTLAQIADASGKPECKTPGSHTVHVAPMRGAGGTAGRSDGATYIVRP</sequence>
<comment type="caution">
    <text evidence="1">The sequence shown here is derived from an EMBL/GenBank/DDBJ whole genome shotgun (WGS) entry which is preliminary data.</text>
</comment>
<dbReference type="AlphaFoldDB" id="A0A1F5MK40"/>
<dbReference type="Proteomes" id="UP000178017">
    <property type="component" value="Unassembled WGS sequence"/>
</dbReference>